<gene>
    <name evidence="2" type="ORF">D8M06_17550</name>
</gene>
<protein>
    <recommendedName>
        <fullName evidence="4">Spore coat protein YutH</fullName>
    </recommendedName>
</protein>
<dbReference type="Proteomes" id="UP000269301">
    <property type="component" value="Unassembled WGS sequence"/>
</dbReference>
<evidence type="ECO:0008006" key="4">
    <source>
        <dbReference type="Google" id="ProtNLM"/>
    </source>
</evidence>
<dbReference type="InterPro" id="IPR019734">
    <property type="entry name" value="TPR_rpt"/>
</dbReference>
<dbReference type="InterPro" id="IPR047175">
    <property type="entry name" value="CotS-like"/>
</dbReference>
<evidence type="ECO:0000313" key="3">
    <source>
        <dbReference type="Proteomes" id="UP000269301"/>
    </source>
</evidence>
<dbReference type="OrthoDB" id="2986702at2"/>
<evidence type="ECO:0000256" key="1">
    <source>
        <dbReference type="PROSITE-ProRule" id="PRU00339"/>
    </source>
</evidence>
<dbReference type="PANTHER" id="PTHR39179">
    <property type="entry name" value="SPORE COAT PROTEIN I"/>
    <property type="match status" value="1"/>
</dbReference>
<organism evidence="2 3">
    <name type="scientific">Oceanobacillus halophilus</name>
    <dbReference type="NCBI Taxonomy" id="930130"/>
    <lineage>
        <taxon>Bacteria</taxon>
        <taxon>Bacillati</taxon>
        <taxon>Bacillota</taxon>
        <taxon>Bacilli</taxon>
        <taxon>Bacillales</taxon>
        <taxon>Bacillaceae</taxon>
        <taxon>Oceanobacillus</taxon>
    </lineage>
</organism>
<sequence length="324" mass="38495">MPFSGFLSTYYGIQVEEKIWLDGKEGYRNGNNYYFTTSIDNKEMVYLEQASLAYYLIDNHLEHTSVPIPNLQGEWFTPYHDHNYMVIKVQEMKHDDRNPDGIVLANFHQIGARYQYQPREISSYGAWKSLWIDKLTVFEAKMEEEANQNPCAYYRLLMDVFPYVIGISENAIQYMNESEAETRFHESDQGTITFNRYKNQLRNPILWTDNLMYDHPARDIAEYIRYSLVRRDNQNNIITFLNDYQSVRPLSIFSLRLIYGRLLYPVHFYDLINRGFLGENVDSLYVELKELLGKQNQYEEAVRQFFERLGIDPEASNIPVLHWL</sequence>
<feature type="repeat" description="TPR" evidence="1">
    <location>
        <begin position="282"/>
        <end position="315"/>
    </location>
</feature>
<evidence type="ECO:0000313" key="2">
    <source>
        <dbReference type="EMBL" id="RKQ29597.1"/>
    </source>
</evidence>
<keyword evidence="3" id="KW-1185">Reference proteome</keyword>
<name>A0A494ZTS2_9BACI</name>
<reference evidence="2 3" key="1">
    <citation type="journal article" date="2016" name="Int. J. Syst. Evol. Microbiol.">
        <title>Oceanobacillus halophilus sp. nov., a novel moderately halophilic bacterium from a hypersaline lake.</title>
        <authorList>
            <person name="Amoozegar M.A."/>
            <person name="Bagheri M."/>
            <person name="Makhdoumi A."/>
            <person name="Nikou M.M."/>
            <person name="Fazeli S.A.S."/>
            <person name="Schumann P."/>
            <person name="Sproer C."/>
            <person name="Sanchez-Porro C."/>
            <person name="Ventosa A."/>
        </authorList>
    </citation>
    <scope>NUCLEOTIDE SEQUENCE [LARGE SCALE GENOMIC DNA]</scope>
    <source>
        <strain evidence="2 3">DSM 23996</strain>
    </source>
</reference>
<dbReference type="PANTHER" id="PTHR39179:SF2">
    <property type="entry name" value="ENDOSPORE COAT-ASSOCIATED PROTEIN YUTH"/>
    <property type="match status" value="1"/>
</dbReference>
<dbReference type="GO" id="GO:0042601">
    <property type="term" value="C:endospore-forming forespore"/>
    <property type="evidence" value="ECO:0007669"/>
    <property type="project" value="TreeGrafter"/>
</dbReference>
<keyword evidence="1" id="KW-0802">TPR repeat</keyword>
<dbReference type="AlphaFoldDB" id="A0A494ZTS2"/>
<dbReference type="RefSeq" id="WP_121205890.1">
    <property type="nucleotide sequence ID" value="NZ_RBZP01000023.1"/>
</dbReference>
<accession>A0A494ZTS2</accession>
<dbReference type="PROSITE" id="PS50005">
    <property type="entry name" value="TPR"/>
    <property type="match status" value="1"/>
</dbReference>
<comment type="caution">
    <text evidence="2">The sequence shown here is derived from an EMBL/GenBank/DDBJ whole genome shotgun (WGS) entry which is preliminary data.</text>
</comment>
<dbReference type="Gene3D" id="3.90.1200.10">
    <property type="match status" value="1"/>
</dbReference>
<proteinExistence type="predicted"/>
<dbReference type="EMBL" id="RBZP01000023">
    <property type="protein sequence ID" value="RKQ29597.1"/>
    <property type="molecule type" value="Genomic_DNA"/>
</dbReference>